<feature type="transmembrane region" description="Helical" evidence="1">
    <location>
        <begin position="7"/>
        <end position="23"/>
    </location>
</feature>
<dbReference type="Proteomes" id="UP000028868">
    <property type="component" value="Unassembled WGS sequence"/>
</dbReference>
<dbReference type="AlphaFoldDB" id="A0A024P6K3"/>
<dbReference type="NCBIfam" id="TIGR00426">
    <property type="entry name" value="competence protein ComEA helix-hairpin-helix repeat region"/>
    <property type="match status" value="1"/>
</dbReference>
<dbReference type="SUPFAM" id="SSF47781">
    <property type="entry name" value="RuvA domain 2-like"/>
    <property type="match status" value="1"/>
</dbReference>
<keyword evidence="1" id="KW-0812">Transmembrane</keyword>
<dbReference type="Gene3D" id="3.10.560.10">
    <property type="entry name" value="Outer membrane lipoprotein wza domain like"/>
    <property type="match status" value="1"/>
</dbReference>
<feature type="domain" description="Helix-hairpin-helix DNA-binding motif class 1" evidence="2">
    <location>
        <begin position="140"/>
        <end position="159"/>
    </location>
</feature>
<sequence length="193" mass="21329">MDMIKRYGWIFIVLLVIGLLYLLKFNDGPETQEVELKSTEFEDEIIEEPNLTVSVIKVDVKGEVKKRGVYSMPDDTRVDDVIKRAGGMTEDADPTSVNLAQRLQDEMVIFVASKQKGEGGSSEIISSSEEKISINRASSTEIEALNGIGPSKAASIIEYREENGPFSSVEDLVNVPGIGEKTLEIFKDQIMVP</sequence>
<organism evidence="3 4">
    <name type="scientific">Halobacillus karajensis</name>
    <dbReference type="NCBI Taxonomy" id="195088"/>
    <lineage>
        <taxon>Bacteria</taxon>
        <taxon>Bacillati</taxon>
        <taxon>Bacillota</taxon>
        <taxon>Bacilli</taxon>
        <taxon>Bacillales</taxon>
        <taxon>Bacillaceae</taxon>
        <taxon>Halobacillus</taxon>
    </lineage>
</organism>
<reference evidence="4" key="1">
    <citation type="submission" date="2014-03" db="EMBL/GenBank/DDBJ databases">
        <authorList>
            <person name="Urmite Genomes U."/>
        </authorList>
    </citation>
    <scope>NUCLEOTIDE SEQUENCE [LARGE SCALE GENOMIC DNA]</scope>
    <source>
        <strain evidence="4">HD-03</strain>
    </source>
</reference>
<keyword evidence="1" id="KW-0472">Membrane</keyword>
<dbReference type="GO" id="GO:0015628">
    <property type="term" value="P:protein secretion by the type II secretion system"/>
    <property type="evidence" value="ECO:0007669"/>
    <property type="project" value="TreeGrafter"/>
</dbReference>
<comment type="caution">
    <text evidence="3">The sequence shown here is derived from an EMBL/GenBank/DDBJ whole genome shotgun (WGS) entry which is preliminary data.</text>
</comment>
<feature type="domain" description="Helix-hairpin-helix DNA-binding motif class 1" evidence="2">
    <location>
        <begin position="170"/>
        <end position="189"/>
    </location>
</feature>
<dbReference type="GO" id="GO:0015627">
    <property type="term" value="C:type II protein secretion system complex"/>
    <property type="evidence" value="ECO:0007669"/>
    <property type="project" value="TreeGrafter"/>
</dbReference>
<accession>A0A024P6K3</accession>
<dbReference type="EMBL" id="CCDI010000003">
    <property type="protein sequence ID" value="CDQ24413.1"/>
    <property type="molecule type" value="Genomic_DNA"/>
</dbReference>
<dbReference type="InterPro" id="IPR051675">
    <property type="entry name" value="Endo/Exo/Phosphatase_dom_1"/>
</dbReference>
<dbReference type="InterPro" id="IPR003583">
    <property type="entry name" value="Hlx-hairpin-Hlx_DNA-bd_motif"/>
</dbReference>
<evidence type="ECO:0000259" key="2">
    <source>
        <dbReference type="SMART" id="SM00278"/>
    </source>
</evidence>
<dbReference type="SMART" id="SM00278">
    <property type="entry name" value="HhH1"/>
    <property type="match status" value="2"/>
</dbReference>
<protein>
    <submittedName>
        <fullName evidence="3">ComE operon protein 1</fullName>
    </submittedName>
</protein>
<proteinExistence type="predicted"/>
<dbReference type="Pfam" id="PF10531">
    <property type="entry name" value="SLBB"/>
    <property type="match status" value="1"/>
</dbReference>
<dbReference type="InterPro" id="IPR019554">
    <property type="entry name" value="Soluble_ligand-bd"/>
</dbReference>
<evidence type="ECO:0000313" key="3">
    <source>
        <dbReference type="EMBL" id="CDQ24413.1"/>
    </source>
</evidence>
<evidence type="ECO:0000313" key="4">
    <source>
        <dbReference type="Proteomes" id="UP000028868"/>
    </source>
</evidence>
<dbReference type="Gene3D" id="1.10.150.310">
    <property type="entry name" value="Tex RuvX-like domain-like"/>
    <property type="match status" value="1"/>
</dbReference>
<dbReference type="PANTHER" id="PTHR21180">
    <property type="entry name" value="ENDONUCLEASE/EXONUCLEASE/PHOSPHATASE FAMILY DOMAIN-CONTAINING PROTEIN 1"/>
    <property type="match status" value="1"/>
</dbReference>
<dbReference type="Pfam" id="PF12836">
    <property type="entry name" value="HHH_3"/>
    <property type="match status" value="1"/>
</dbReference>
<dbReference type="PANTHER" id="PTHR21180:SF32">
    <property type="entry name" value="ENDONUCLEASE_EXONUCLEASE_PHOSPHATASE FAMILY DOMAIN-CONTAINING PROTEIN 1"/>
    <property type="match status" value="1"/>
</dbReference>
<dbReference type="InterPro" id="IPR004509">
    <property type="entry name" value="Competence_ComEA_HhH"/>
</dbReference>
<reference evidence="3 4" key="2">
    <citation type="submission" date="2014-05" db="EMBL/GenBank/DDBJ databases">
        <title>Draft genome sequence of Halobacillus karajensis HK-03.</title>
        <authorList>
            <person name="Khelaifia S."/>
            <person name="Croce O."/>
            <person name="Lagier J.C."/>
            <person name="Raoult D."/>
        </authorList>
    </citation>
    <scope>NUCLEOTIDE SEQUENCE [LARGE SCALE GENOMIC DNA]</scope>
    <source>
        <strain evidence="3 4">HD-03</strain>
    </source>
</reference>
<gene>
    <name evidence="3" type="primary">comEA</name>
    <name evidence="3" type="ORF">BN983_02693</name>
</gene>
<name>A0A024P6K3_9BACI</name>
<keyword evidence="1" id="KW-1133">Transmembrane helix</keyword>
<keyword evidence="4" id="KW-1185">Reference proteome</keyword>
<dbReference type="InterPro" id="IPR010994">
    <property type="entry name" value="RuvA_2-like"/>
</dbReference>
<evidence type="ECO:0000256" key="1">
    <source>
        <dbReference type="SAM" id="Phobius"/>
    </source>
</evidence>
<dbReference type="GO" id="GO:0006281">
    <property type="term" value="P:DNA repair"/>
    <property type="evidence" value="ECO:0007669"/>
    <property type="project" value="InterPro"/>
</dbReference>
<dbReference type="GO" id="GO:0003677">
    <property type="term" value="F:DNA binding"/>
    <property type="evidence" value="ECO:0007669"/>
    <property type="project" value="InterPro"/>
</dbReference>